<evidence type="ECO:0000256" key="1">
    <source>
        <dbReference type="SAM" id="SignalP"/>
    </source>
</evidence>
<gene>
    <name evidence="2" type="ORF">Lnau_1413</name>
</gene>
<feature type="signal peptide" evidence="1">
    <location>
        <begin position="1"/>
        <end position="25"/>
    </location>
</feature>
<comment type="caution">
    <text evidence="2">The sequence shown here is derived from an EMBL/GenBank/DDBJ whole genome shotgun (WGS) entry which is preliminary data.</text>
</comment>
<keyword evidence="3" id="KW-1185">Reference proteome</keyword>
<name>A0A0W0WVT1_9GAMM</name>
<evidence type="ECO:0000313" key="3">
    <source>
        <dbReference type="Proteomes" id="UP000054725"/>
    </source>
</evidence>
<dbReference type="STRING" id="45070.Lnau_1413"/>
<evidence type="ECO:0008006" key="4">
    <source>
        <dbReference type="Google" id="ProtNLM"/>
    </source>
</evidence>
<accession>A0A0W0WVT1</accession>
<protein>
    <recommendedName>
        <fullName evidence="4">Secreted protein</fullName>
    </recommendedName>
</protein>
<feature type="chain" id="PRO_5006915883" description="Secreted protein" evidence="1">
    <location>
        <begin position="26"/>
        <end position="153"/>
    </location>
</feature>
<dbReference type="Proteomes" id="UP000054725">
    <property type="component" value="Unassembled WGS sequence"/>
</dbReference>
<keyword evidence="1" id="KW-0732">Signal</keyword>
<organism evidence="2 3">
    <name type="scientific">Legionella nautarum</name>
    <dbReference type="NCBI Taxonomy" id="45070"/>
    <lineage>
        <taxon>Bacteria</taxon>
        <taxon>Pseudomonadati</taxon>
        <taxon>Pseudomonadota</taxon>
        <taxon>Gammaproteobacteria</taxon>
        <taxon>Legionellales</taxon>
        <taxon>Legionellaceae</taxon>
        <taxon>Legionella</taxon>
    </lineage>
</organism>
<dbReference type="PATRIC" id="fig|45070.6.peg.1480"/>
<dbReference type="AlphaFoldDB" id="A0A0W0WVT1"/>
<reference evidence="2 3" key="1">
    <citation type="submission" date="2015-11" db="EMBL/GenBank/DDBJ databases">
        <title>Genomic analysis of 38 Legionella species identifies large and diverse effector repertoires.</title>
        <authorList>
            <person name="Burstein D."/>
            <person name="Amaro F."/>
            <person name="Zusman T."/>
            <person name="Lifshitz Z."/>
            <person name="Cohen O."/>
            <person name="Gilbert J.A."/>
            <person name="Pupko T."/>
            <person name="Shuman H.A."/>
            <person name="Segal G."/>
        </authorList>
    </citation>
    <scope>NUCLEOTIDE SEQUENCE [LARGE SCALE GENOMIC DNA]</scope>
    <source>
        <strain evidence="2 3">ATCC 49506</strain>
    </source>
</reference>
<dbReference type="RefSeq" id="WP_058504426.1">
    <property type="nucleotide sequence ID" value="NZ_CAAAIF010000014.1"/>
</dbReference>
<proteinExistence type="predicted"/>
<sequence length="153" mass="16737">MYKLTSYKLAILVVLNVLSLSTASADNERCDDNTYHERTIYNYSTQTWFITGRGVGVLGLGSTSVRFNPCNEKTSFGCAIPAKGQINISYAGNGGLVPRPPAGYITITDTNGTAQEFFFGCNKQDIYIFGSADSTVMLLNRPRNGDIMIINIK</sequence>
<dbReference type="EMBL" id="LNYO01000013">
    <property type="protein sequence ID" value="KTD36429.1"/>
    <property type="molecule type" value="Genomic_DNA"/>
</dbReference>
<evidence type="ECO:0000313" key="2">
    <source>
        <dbReference type="EMBL" id="KTD36429.1"/>
    </source>
</evidence>
<dbReference type="OrthoDB" id="5657180at2"/>